<dbReference type="InterPro" id="IPR002781">
    <property type="entry name" value="TM_pro_TauE-like"/>
</dbReference>
<feature type="transmembrane region" description="Helical" evidence="6">
    <location>
        <begin position="16"/>
        <end position="40"/>
    </location>
</feature>
<evidence type="ECO:0000256" key="5">
    <source>
        <dbReference type="ARBA" id="ARBA00023136"/>
    </source>
</evidence>
<name>A0A0H3H726_KLEM8</name>
<dbReference type="Pfam" id="PF01925">
    <property type="entry name" value="TauE"/>
    <property type="match status" value="1"/>
</dbReference>
<feature type="transmembrane region" description="Helical" evidence="6">
    <location>
        <begin position="148"/>
        <end position="171"/>
    </location>
</feature>
<accession>A0A0H3H726</accession>
<feature type="transmembrane region" description="Helical" evidence="6">
    <location>
        <begin position="83"/>
        <end position="102"/>
    </location>
</feature>
<keyword evidence="4 6" id="KW-1133">Transmembrane helix</keyword>
<evidence type="ECO:0000256" key="4">
    <source>
        <dbReference type="ARBA" id="ARBA00022989"/>
    </source>
</evidence>
<proteinExistence type="inferred from homology"/>
<keyword evidence="6" id="KW-1003">Cell membrane</keyword>
<dbReference type="PATRIC" id="fig|1006551.4.peg.2435"/>
<feature type="transmembrane region" description="Helical" evidence="6">
    <location>
        <begin position="251"/>
        <end position="268"/>
    </location>
</feature>
<dbReference type="InterPro" id="IPR051598">
    <property type="entry name" value="TSUP/Inactive_protease-like"/>
</dbReference>
<comment type="similarity">
    <text evidence="2 6">Belongs to the 4-toluene sulfonate uptake permease (TSUP) (TC 2.A.102) family.</text>
</comment>
<dbReference type="AlphaFoldDB" id="A0A0H3H726"/>
<evidence type="ECO:0000256" key="1">
    <source>
        <dbReference type="ARBA" id="ARBA00004141"/>
    </source>
</evidence>
<dbReference type="PANTHER" id="PTHR43701:SF2">
    <property type="entry name" value="MEMBRANE TRANSPORTER PROTEIN YJNA-RELATED"/>
    <property type="match status" value="1"/>
</dbReference>
<dbReference type="HOGENOM" id="CLU_045498_6_1_6"/>
<sequence>MSDWLFLCGILSGVTTWLFGFGGGFVTVPLLYFLVTGAWGAQSVVGQQAMHIAVATSALVMLCSALLASWRHARTGTLLWRRLWAMLTGIAVGGTAGALLALETSGAWIRWLFVIYLLATVADCYLRAGFMTPPSHRVIPTVPHELTVGGIIGLIASFLGVGGSVMTVPLMRRRGVLMAEAAGMANVLTLPLAATATLTWLLMAWLSPVALPNGFVGNIWLSAAAQLVAGSWLGLKIASRWLARLPDRWHVRIYPLLLIAVLLVMSVWG</sequence>
<organism evidence="7 8">
    <name type="scientific">Klebsiella michiganensis (strain ATCC 8724 / DSM 4798 / JCM 20051 / NBRC 3318 / NRRL B-199 / KCTC 1686 / BUCSAV 143 / CCM 1901)</name>
    <dbReference type="NCBI Taxonomy" id="1006551"/>
    <lineage>
        <taxon>Bacteria</taxon>
        <taxon>Pseudomonadati</taxon>
        <taxon>Pseudomonadota</taxon>
        <taxon>Gammaproteobacteria</taxon>
        <taxon>Enterobacterales</taxon>
        <taxon>Enterobacteriaceae</taxon>
        <taxon>Klebsiella/Raoultella group</taxon>
        <taxon>Klebsiella</taxon>
    </lineage>
</organism>
<feature type="transmembrane region" description="Helical" evidence="6">
    <location>
        <begin position="52"/>
        <end position="71"/>
    </location>
</feature>
<keyword evidence="6" id="KW-0997">Cell inner membrane</keyword>
<reference evidence="7 8" key="1">
    <citation type="journal article" date="2012" name="J. Bacteriol.">
        <title>Complete genome sequence of Klebsiella oxytoca KCTC 1686, used in production of 2,3-butanediol.</title>
        <authorList>
            <person name="Shin S.H."/>
            <person name="Kim S."/>
            <person name="Kim J.Y."/>
            <person name="Lee S."/>
            <person name="Um Y."/>
            <person name="Oh M.K."/>
            <person name="Kim Y.R."/>
            <person name="Lee J."/>
            <person name="Yang K.S."/>
        </authorList>
    </citation>
    <scope>NUCLEOTIDE SEQUENCE [LARGE SCALE GENOMIC DNA]</scope>
    <source>
        <strain evidence="8">ATCC 8724 / DSM 4798 / JCM 20051 / NBRC 3318 / NRRL B-199 / KCTC 1686</strain>
    </source>
</reference>
<evidence type="ECO:0000313" key="8">
    <source>
        <dbReference type="Proteomes" id="UP000007843"/>
    </source>
</evidence>
<dbReference type="EMBL" id="CP003218">
    <property type="protein sequence ID" value="AEX04148.1"/>
    <property type="molecule type" value="Genomic_DNA"/>
</dbReference>
<gene>
    <name evidence="7" type="ordered locus">KOX_12110</name>
</gene>
<feature type="transmembrane region" description="Helical" evidence="6">
    <location>
        <begin position="219"/>
        <end position="239"/>
    </location>
</feature>
<feature type="transmembrane region" description="Helical" evidence="6">
    <location>
        <begin position="183"/>
        <end position="207"/>
    </location>
</feature>
<keyword evidence="5 6" id="KW-0472">Membrane</keyword>
<dbReference type="Proteomes" id="UP000007843">
    <property type="component" value="Chromosome"/>
</dbReference>
<dbReference type="RefSeq" id="WP_014228096.1">
    <property type="nucleotide sequence ID" value="NC_016612.1"/>
</dbReference>
<dbReference type="KEGG" id="kox:KOX_12110"/>
<protein>
    <recommendedName>
        <fullName evidence="6">Probable membrane transporter protein</fullName>
    </recommendedName>
</protein>
<evidence type="ECO:0000256" key="6">
    <source>
        <dbReference type="RuleBase" id="RU363041"/>
    </source>
</evidence>
<dbReference type="PANTHER" id="PTHR43701">
    <property type="entry name" value="MEMBRANE TRANSPORTER PROTEIN MJ0441-RELATED"/>
    <property type="match status" value="1"/>
</dbReference>
<evidence type="ECO:0000313" key="7">
    <source>
        <dbReference type="EMBL" id="AEX04148.1"/>
    </source>
</evidence>
<dbReference type="GO" id="GO:0005886">
    <property type="term" value="C:plasma membrane"/>
    <property type="evidence" value="ECO:0007669"/>
    <property type="project" value="UniProtKB-SubCell"/>
</dbReference>
<evidence type="ECO:0000256" key="3">
    <source>
        <dbReference type="ARBA" id="ARBA00022692"/>
    </source>
</evidence>
<evidence type="ECO:0000256" key="2">
    <source>
        <dbReference type="ARBA" id="ARBA00009142"/>
    </source>
</evidence>
<comment type="subcellular location">
    <subcellularLocation>
        <location evidence="6">Cell inner membrane</location>
        <topology evidence="6">Multi-pass membrane protein</topology>
    </subcellularLocation>
    <subcellularLocation>
        <location evidence="1">Membrane</location>
        <topology evidence="1">Multi-pass membrane protein</topology>
    </subcellularLocation>
</comment>
<keyword evidence="3 6" id="KW-0812">Transmembrane</keyword>
<feature type="transmembrane region" description="Helical" evidence="6">
    <location>
        <begin position="109"/>
        <end position="128"/>
    </location>
</feature>